<feature type="region of interest" description="Disordered" evidence="4">
    <location>
        <begin position="1"/>
        <end position="20"/>
    </location>
</feature>
<dbReference type="InterPro" id="IPR001138">
    <property type="entry name" value="Zn2Cys6_DnaBD"/>
</dbReference>
<comment type="subcellular location">
    <subcellularLocation>
        <location evidence="1">Nucleus</location>
    </subcellularLocation>
</comment>
<dbReference type="SMART" id="SM00066">
    <property type="entry name" value="GAL4"/>
    <property type="match status" value="1"/>
</dbReference>
<dbReference type="GO" id="GO:0005634">
    <property type="term" value="C:nucleus"/>
    <property type="evidence" value="ECO:0007669"/>
    <property type="project" value="UniProtKB-SubCell"/>
</dbReference>
<sequence length="768" mass="85818">MPQDSSPSEPSPGDKQVQKRTRILLSCAPCRNSKLKCDRQQPCSQCEKKGRMDQCVYAPRPVKKKPPAKNMTSRLKRLESLVREMMENEGDAKPPGRSSEGSAVPSLQGHVVKGEHGTTYVGATHCMAMLEDIEDLKTYFDDTGAHEEGILSTDDLDAPEMLLCPTIPPTNRDELIAQLPDRHVADRLIKRYFASMSPSQHIIHRPTFTKMYARFWQDSNDVTLHWLAQLFMMLALGIFFNSFAAPHELSADSPVPILDRIKHYRSCAGWALIWGKYTQPTSTTLPAFLLYVESHFMFNRAAQMNCYVLSGVCIRLLLKMGLHRDPSKLANISPYEGEMRRRLWNMAVQIELIVSFHMGLPSMLQGIESDTRPPSNLQDEDFDEDSTSLPPARPATEYTHVTYTINKTKIIRVFGQIANQAHSLSPPEYTDVLRLDAVLQDTWGALPGFMRVRPLDECVGDTPVLLTQRFGLAALYNKCRCVLHRRYLAEPVPDKDHNYSRQQGIDAALSLLQNQYLIWRHSKPGNVLSSTSWFLSSLAVHDYLLAAMIVYLLIKNENYPDGEGFDFDGKKPSKEELKGMLKRSYMIWTEVSENVAELRKTADALAAMLSKLGDPVDKEVRIPTRGSEYPSSGSVGWSSSAEKGTSTGEPDLLSSIWIEGANSSSGLTPFPMAQPTTNATPAMDFPLPATSEAILGSNLGFDPSWMEPADNMDWRFLDVSLAHSHTAGTNSASGASWVEKLPLDELDMLDPGLWGRPSGEAHRHFPSR</sequence>
<dbReference type="PANTHER" id="PTHR31001:SF49">
    <property type="entry name" value="ZN(II)2CYS6 TRANSCRIPTION FACTOR (EUROFUNG)"/>
    <property type="match status" value="1"/>
</dbReference>
<comment type="caution">
    <text evidence="6">The sequence shown here is derived from an EMBL/GenBank/DDBJ whole genome shotgun (WGS) entry which is preliminary data.</text>
</comment>
<evidence type="ECO:0000259" key="5">
    <source>
        <dbReference type="PROSITE" id="PS50048"/>
    </source>
</evidence>
<keyword evidence="2" id="KW-0479">Metal-binding</keyword>
<evidence type="ECO:0000256" key="1">
    <source>
        <dbReference type="ARBA" id="ARBA00004123"/>
    </source>
</evidence>
<protein>
    <submittedName>
        <fullName evidence="6">Zn(2)-Cys(6) zinc finger domain protein</fullName>
    </submittedName>
</protein>
<gene>
    <name evidence="6" type="ORF">X797_010350</name>
</gene>
<dbReference type="PROSITE" id="PS50048">
    <property type="entry name" value="ZN2_CY6_FUNGAL_2"/>
    <property type="match status" value="1"/>
</dbReference>
<dbReference type="SUPFAM" id="SSF57701">
    <property type="entry name" value="Zn2/Cys6 DNA-binding domain"/>
    <property type="match status" value="1"/>
</dbReference>
<feature type="region of interest" description="Disordered" evidence="4">
    <location>
        <begin position="367"/>
        <end position="394"/>
    </location>
</feature>
<dbReference type="InterPro" id="IPR050613">
    <property type="entry name" value="Sec_Metabolite_Reg"/>
</dbReference>
<dbReference type="AlphaFoldDB" id="A0A0A1UN95"/>
<feature type="domain" description="Zn(2)-C6 fungal-type" evidence="5">
    <location>
        <begin position="26"/>
        <end position="57"/>
    </location>
</feature>
<dbReference type="PANTHER" id="PTHR31001">
    <property type="entry name" value="UNCHARACTERIZED TRANSCRIPTIONAL REGULATORY PROTEIN"/>
    <property type="match status" value="1"/>
</dbReference>
<feature type="region of interest" description="Disordered" evidence="4">
    <location>
        <begin position="87"/>
        <end position="111"/>
    </location>
</feature>
<proteinExistence type="predicted"/>
<name>A0A0A1UN95_9HYPO</name>
<keyword evidence="3" id="KW-0539">Nucleus</keyword>
<dbReference type="GO" id="GO:0006351">
    <property type="term" value="P:DNA-templated transcription"/>
    <property type="evidence" value="ECO:0007669"/>
    <property type="project" value="InterPro"/>
</dbReference>
<dbReference type="OrthoDB" id="76105at2759"/>
<dbReference type="HOGENOM" id="CLU_007426_3_1_1"/>
<dbReference type="Proteomes" id="UP000030151">
    <property type="component" value="Unassembled WGS sequence"/>
</dbReference>
<reference evidence="6 7" key="1">
    <citation type="submission" date="2014-02" db="EMBL/GenBank/DDBJ databases">
        <title>The genome sequence of the entomopathogenic fungus Metarhizium robertsii ARSEF 2575.</title>
        <authorList>
            <person name="Giuliano Garisto Donzelli B."/>
            <person name="Roe B.A."/>
            <person name="Macmil S.L."/>
            <person name="Krasnoff S.B."/>
            <person name="Gibson D.M."/>
        </authorList>
    </citation>
    <scope>NUCLEOTIDE SEQUENCE [LARGE SCALE GENOMIC DNA]</scope>
    <source>
        <strain evidence="6 7">ARSEF 2575</strain>
    </source>
</reference>
<evidence type="ECO:0000256" key="3">
    <source>
        <dbReference type="ARBA" id="ARBA00023242"/>
    </source>
</evidence>
<evidence type="ECO:0000313" key="6">
    <source>
        <dbReference type="EMBL" id="EXU96538.1"/>
    </source>
</evidence>
<dbReference type="CDD" id="cd12148">
    <property type="entry name" value="fungal_TF_MHR"/>
    <property type="match status" value="1"/>
</dbReference>
<dbReference type="EMBL" id="JELW01000048">
    <property type="protein sequence ID" value="EXU96538.1"/>
    <property type="molecule type" value="Genomic_DNA"/>
</dbReference>
<evidence type="ECO:0000256" key="2">
    <source>
        <dbReference type="ARBA" id="ARBA00022723"/>
    </source>
</evidence>
<dbReference type="PROSITE" id="PS00463">
    <property type="entry name" value="ZN2_CY6_FUNGAL_1"/>
    <property type="match status" value="1"/>
</dbReference>
<dbReference type="CDD" id="cd00067">
    <property type="entry name" value="GAL4"/>
    <property type="match status" value="1"/>
</dbReference>
<dbReference type="GO" id="GO:0008270">
    <property type="term" value="F:zinc ion binding"/>
    <property type="evidence" value="ECO:0007669"/>
    <property type="project" value="InterPro"/>
</dbReference>
<dbReference type="GO" id="GO:0000981">
    <property type="term" value="F:DNA-binding transcription factor activity, RNA polymerase II-specific"/>
    <property type="evidence" value="ECO:0007669"/>
    <property type="project" value="InterPro"/>
</dbReference>
<dbReference type="Pfam" id="PF00172">
    <property type="entry name" value="Zn_clus"/>
    <property type="match status" value="1"/>
</dbReference>
<evidence type="ECO:0000313" key="7">
    <source>
        <dbReference type="Proteomes" id="UP000030151"/>
    </source>
</evidence>
<feature type="region of interest" description="Disordered" evidence="4">
    <location>
        <begin position="621"/>
        <end position="651"/>
    </location>
</feature>
<evidence type="ECO:0000256" key="4">
    <source>
        <dbReference type="SAM" id="MobiDB-lite"/>
    </source>
</evidence>
<dbReference type="GO" id="GO:0003677">
    <property type="term" value="F:DNA binding"/>
    <property type="evidence" value="ECO:0007669"/>
    <property type="project" value="InterPro"/>
</dbReference>
<dbReference type="InterPro" id="IPR036864">
    <property type="entry name" value="Zn2-C6_fun-type_DNA-bd_sf"/>
</dbReference>
<dbReference type="InterPro" id="IPR007219">
    <property type="entry name" value="XnlR_reg_dom"/>
</dbReference>
<feature type="compositionally biased region" description="Low complexity" evidence="4">
    <location>
        <begin position="631"/>
        <end position="640"/>
    </location>
</feature>
<dbReference type="eggNOG" id="KOG3165">
    <property type="taxonomic scope" value="Eukaryota"/>
</dbReference>
<dbReference type="Pfam" id="PF04082">
    <property type="entry name" value="Fungal_trans"/>
    <property type="match status" value="1"/>
</dbReference>
<accession>A0A0A1UN95</accession>
<organism evidence="6 7">
    <name type="scientific">Metarhizium robertsii</name>
    <dbReference type="NCBI Taxonomy" id="568076"/>
    <lineage>
        <taxon>Eukaryota</taxon>
        <taxon>Fungi</taxon>
        <taxon>Dikarya</taxon>
        <taxon>Ascomycota</taxon>
        <taxon>Pezizomycotina</taxon>
        <taxon>Sordariomycetes</taxon>
        <taxon>Hypocreomycetidae</taxon>
        <taxon>Hypocreales</taxon>
        <taxon>Clavicipitaceae</taxon>
        <taxon>Metarhizium</taxon>
    </lineage>
</organism>
<dbReference type="SMART" id="SM00906">
    <property type="entry name" value="Fungal_trans"/>
    <property type="match status" value="1"/>
</dbReference>
<dbReference type="Gene3D" id="4.10.240.10">
    <property type="entry name" value="Zn(2)-C6 fungal-type DNA-binding domain"/>
    <property type="match status" value="1"/>
</dbReference>